<comment type="caution">
    <text evidence="1">The sequence shown here is derived from an EMBL/GenBank/DDBJ whole genome shotgun (WGS) entry which is preliminary data.</text>
</comment>
<evidence type="ECO:0000313" key="2">
    <source>
        <dbReference type="Proteomes" id="UP000588068"/>
    </source>
</evidence>
<reference evidence="1 2" key="1">
    <citation type="submission" date="2020-08" db="EMBL/GenBank/DDBJ databases">
        <title>Genomic Encyclopedia of Type Strains, Phase IV (KMG-IV): sequencing the most valuable type-strain genomes for metagenomic binning, comparative biology and taxonomic classification.</title>
        <authorList>
            <person name="Goeker M."/>
        </authorList>
    </citation>
    <scope>NUCLEOTIDE SEQUENCE [LARGE SCALE GENOMIC DNA]</scope>
    <source>
        <strain evidence="1 2">DSM 26723</strain>
    </source>
</reference>
<proteinExistence type="predicted"/>
<dbReference type="EMBL" id="JACHHZ010000006">
    <property type="protein sequence ID" value="MBB6096038.1"/>
    <property type="molecule type" value="Genomic_DNA"/>
</dbReference>
<dbReference type="RefSeq" id="WP_184335416.1">
    <property type="nucleotide sequence ID" value="NZ_JACHHZ010000006.1"/>
</dbReference>
<protein>
    <submittedName>
        <fullName evidence="1">Uncharacterized protein</fullName>
    </submittedName>
</protein>
<gene>
    <name evidence="1" type="ORF">HNQ60_004929</name>
</gene>
<evidence type="ECO:0000313" key="1">
    <source>
        <dbReference type="EMBL" id="MBB6096038.1"/>
    </source>
</evidence>
<accession>A0A841HVU9</accession>
<keyword evidence="2" id="KW-1185">Reference proteome</keyword>
<sequence>MHYMVVAPPVLFFELLGDLSKYEAERADGVVATLSRNLHVAHPRVCSDARDCALASLMGHPVPMEGRIPMPGGIRVPDPTGGYGIVFDHPPELDAVLRWHVRRFTDDERAQSLHYRESIKSLDMEAFQKQLRKLHPNLSGLKSIRDVVQFVDTMLAQPTYQRLFVSLASLEAKVPARLRAAIMLRWDRERVGTLQQFAPYAHHFLRVSMTFYIGLQVGAITTRKTNWIDLEYLRYLPFCHAFSTGDQLQLDVASEMLRLKQEVVPADVLKADMARLAEWWQSLSEEERVCHRHDYGSQPPPSIDSHAATVWQKNFGPPKRNTKPKMTDEERKALYEEFRPRFEAMQKALQEHRRHRK</sequence>
<organism evidence="1 2">
    <name type="scientific">Povalibacter uvarum</name>
    <dbReference type="NCBI Taxonomy" id="732238"/>
    <lineage>
        <taxon>Bacteria</taxon>
        <taxon>Pseudomonadati</taxon>
        <taxon>Pseudomonadota</taxon>
        <taxon>Gammaproteobacteria</taxon>
        <taxon>Steroidobacterales</taxon>
        <taxon>Steroidobacteraceae</taxon>
        <taxon>Povalibacter</taxon>
    </lineage>
</organism>
<dbReference type="AlphaFoldDB" id="A0A841HVU9"/>
<dbReference type="Proteomes" id="UP000588068">
    <property type="component" value="Unassembled WGS sequence"/>
</dbReference>
<name>A0A841HVU9_9GAMM</name>